<name>A0A1G6IM67_9BACT</name>
<dbReference type="Pfam" id="PF20619">
    <property type="entry name" value="DUF6804"/>
    <property type="match status" value="1"/>
</dbReference>
<dbReference type="InterPro" id="IPR046548">
    <property type="entry name" value="DUF6804"/>
</dbReference>
<evidence type="ECO:0000313" key="2">
    <source>
        <dbReference type="EMBL" id="SDC07599.1"/>
    </source>
</evidence>
<evidence type="ECO:0000313" key="3">
    <source>
        <dbReference type="Proteomes" id="UP000199452"/>
    </source>
</evidence>
<keyword evidence="3" id="KW-1185">Reference proteome</keyword>
<sequence length="99" mass="11067">MKILLLLCAGLLFIGLIDLPIGYYTLLRIVVTIGSVAVVVTEFENGLNFWVIVFGLLAILFNPLIPIYLNDKSAWMPIDIVAGILFIIKSFINQKTQEQ</sequence>
<keyword evidence="1" id="KW-0472">Membrane</keyword>
<dbReference type="STRING" id="1640674.SAMN05216323_101651"/>
<dbReference type="Proteomes" id="UP000199452">
    <property type="component" value="Unassembled WGS sequence"/>
</dbReference>
<reference evidence="2 3" key="1">
    <citation type="submission" date="2016-09" db="EMBL/GenBank/DDBJ databases">
        <authorList>
            <person name="Capua I."/>
            <person name="De Benedictis P."/>
            <person name="Joannis T."/>
            <person name="Lombin L.H."/>
            <person name="Cattoli G."/>
        </authorList>
    </citation>
    <scope>NUCLEOTIDE SEQUENCE [LARGE SCALE GENOMIC DNA]</scope>
    <source>
        <strain evidence="2 3">A7P-90m</strain>
    </source>
</reference>
<dbReference type="EMBL" id="FMYP01000016">
    <property type="protein sequence ID" value="SDC07599.1"/>
    <property type="molecule type" value="Genomic_DNA"/>
</dbReference>
<gene>
    <name evidence="2" type="ORF">SAMN05216323_101651</name>
</gene>
<dbReference type="AlphaFoldDB" id="A0A1G6IM67"/>
<keyword evidence="1" id="KW-0812">Transmembrane</keyword>
<organism evidence="2 3">
    <name type="scientific">Williamwhitmania taraxaci</name>
    <dbReference type="NCBI Taxonomy" id="1640674"/>
    <lineage>
        <taxon>Bacteria</taxon>
        <taxon>Pseudomonadati</taxon>
        <taxon>Bacteroidota</taxon>
        <taxon>Bacteroidia</taxon>
        <taxon>Bacteroidales</taxon>
        <taxon>Williamwhitmaniaceae</taxon>
        <taxon>Williamwhitmania</taxon>
    </lineage>
</organism>
<keyword evidence="1" id="KW-1133">Transmembrane helix</keyword>
<proteinExistence type="predicted"/>
<feature type="transmembrane region" description="Helical" evidence="1">
    <location>
        <begin position="75"/>
        <end position="92"/>
    </location>
</feature>
<evidence type="ECO:0000256" key="1">
    <source>
        <dbReference type="SAM" id="Phobius"/>
    </source>
</evidence>
<feature type="transmembrane region" description="Helical" evidence="1">
    <location>
        <begin position="50"/>
        <end position="69"/>
    </location>
</feature>
<dbReference type="OrthoDB" id="1123420at2"/>
<protein>
    <submittedName>
        <fullName evidence="2">Uncharacterized protein</fullName>
    </submittedName>
</protein>
<dbReference type="RefSeq" id="WP_092437008.1">
    <property type="nucleotide sequence ID" value="NZ_FMYP01000016.1"/>
</dbReference>
<accession>A0A1G6IM67</accession>